<keyword evidence="1" id="KW-0812">Transmembrane</keyword>
<reference evidence="2" key="1">
    <citation type="submission" date="2021-05" db="EMBL/GenBank/DDBJ databases">
        <authorList>
            <person name="Alioto T."/>
            <person name="Alioto T."/>
            <person name="Gomez Garrido J."/>
        </authorList>
    </citation>
    <scope>NUCLEOTIDE SEQUENCE</scope>
</reference>
<accession>A0A8D8S9W0</accession>
<dbReference type="EMBL" id="HBUF01212253">
    <property type="protein sequence ID" value="CAG6665919.1"/>
    <property type="molecule type" value="Transcribed_RNA"/>
</dbReference>
<protein>
    <submittedName>
        <fullName evidence="2">Uncharacterized protein</fullName>
    </submittedName>
</protein>
<feature type="transmembrane region" description="Helical" evidence="1">
    <location>
        <begin position="6"/>
        <end position="27"/>
    </location>
</feature>
<organism evidence="2">
    <name type="scientific">Cacopsylla melanoneura</name>
    <dbReference type="NCBI Taxonomy" id="428564"/>
    <lineage>
        <taxon>Eukaryota</taxon>
        <taxon>Metazoa</taxon>
        <taxon>Ecdysozoa</taxon>
        <taxon>Arthropoda</taxon>
        <taxon>Hexapoda</taxon>
        <taxon>Insecta</taxon>
        <taxon>Pterygota</taxon>
        <taxon>Neoptera</taxon>
        <taxon>Paraneoptera</taxon>
        <taxon>Hemiptera</taxon>
        <taxon>Sternorrhyncha</taxon>
        <taxon>Psylloidea</taxon>
        <taxon>Psyllidae</taxon>
        <taxon>Psyllinae</taxon>
        <taxon>Cacopsylla</taxon>
    </lineage>
</organism>
<feature type="transmembrane region" description="Helical" evidence="1">
    <location>
        <begin position="34"/>
        <end position="59"/>
    </location>
</feature>
<sequence length="112" mass="12794">MYLHFLHTYLFLCIPTYLSLVVCISTFPTYYVSILVYSYITILACIPTFPILVCIPTYLAPLPIFPTYLAPLPIFVSTKLKYNLVLTPRVAPLPIFVCTSIPTYLSLYVFLI</sequence>
<feature type="transmembrane region" description="Helical" evidence="1">
    <location>
        <begin position="90"/>
        <end position="111"/>
    </location>
</feature>
<keyword evidence="1" id="KW-0472">Membrane</keyword>
<keyword evidence="1" id="KW-1133">Transmembrane helix</keyword>
<proteinExistence type="predicted"/>
<evidence type="ECO:0000313" key="2">
    <source>
        <dbReference type="EMBL" id="CAG6665919.1"/>
    </source>
</evidence>
<evidence type="ECO:0000256" key="1">
    <source>
        <dbReference type="SAM" id="Phobius"/>
    </source>
</evidence>
<name>A0A8D8S9W0_9HEMI</name>
<dbReference type="AlphaFoldDB" id="A0A8D8S9W0"/>